<evidence type="ECO:0000313" key="5">
    <source>
        <dbReference type="Proteomes" id="UP000289703"/>
    </source>
</evidence>
<reference evidence="4 5" key="1">
    <citation type="submission" date="2019-01" db="EMBL/GenBank/DDBJ databases">
        <title>Ancylomarina salipaludis sp. nov., isolated from a salt marsh.</title>
        <authorList>
            <person name="Yoon J.-H."/>
        </authorList>
    </citation>
    <scope>NUCLEOTIDE SEQUENCE [LARGE SCALE GENOMIC DNA]</scope>
    <source>
        <strain evidence="4 5">SHSM-M15</strain>
    </source>
</reference>
<comment type="caution">
    <text evidence="4">The sequence shown here is derived from an EMBL/GenBank/DDBJ whole genome shotgun (WGS) entry which is preliminary data.</text>
</comment>
<keyword evidence="2" id="KW-0804">Transcription</keyword>
<dbReference type="PROSITE" id="PS01124">
    <property type="entry name" value="HTH_ARAC_FAMILY_2"/>
    <property type="match status" value="1"/>
</dbReference>
<dbReference type="GO" id="GO:0003700">
    <property type="term" value="F:DNA-binding transcription factor activity"/>
    <property type="evidence" value="ECO:0007669"/>
    <property type="project" value="InterPro"/>
</dbReference>
<name>A0A4Q1JI46_9BACT</name>
<dbReference type="AlphaFoldDB" id="A0A4Q1JI46"/>
<feature type="domain" description="HTH araC/xylS-type" evidence="3">
    <location>
        <begin position="14"/>
        <end position="55"/>
    </location>
</feature>
<dbReference type="Proteomes" id="UP000289703">
    <property type="component" value="Unassembled WGS sequence"/>
</dbReference>
<evidence type="ECO:0000313" key="4">
    <source>
        <dbReference type="EMBL" id="RXQ88152.1"/>
    </source>
</evidence>
<keyword evidence="5" id="KW-1185">Reference proteome</keyword>
<dbReference type="SUPFAM" id="SSF46689">
    <property type="entry name" value="Homeodomain-like"/>
    <property type="match status" value="1"/>
</dbReference>
<dbReference type="GO" id="GO:0043565">
    <property type="term" value="F:sequence-specific DNA binding"/>
    <property type="evidence" value="ECO:0007669"/>
    <property type="project" value="InterPro"/>
</dbReference>
<dbReference type="InterPro" id="IPR009057">
    <property type="entry name" value="Homeodomain-like_sf"/>
</dbReference>
<dbReference type="RefSeq" id="WP_129255610.1">
    <property type="nucleotide sequence ID" value="NZ_SAXA01000019.1"/>
</dbReference>
<gene>
    <name evidence="4" type="ORF">EO244_15575</name>
</gene>
<dbReference type="OrthoDB" id="952277at2"/>
<evidence type="ECO:0000259" key="3">
    <source>
        <dbReference type="PROSITE" id="PS01124"/>
    </source>
</evidence>
<proteinExistence type="predicted"/>
<organism evidence="4 5">
    <name type="scientific">Ancylomarina salipaludis</name>
    <dbReference type="NCBI Taxonomy" id="2501299"/>
    <lineage>
        <taxon>Bacteria</taxon>
        <taxon>Pseudomonadati</taxon>
        <taxon>Bacteroidota</taxon>
        <taxon>Bacteroidia</taxon>
        <taxon>Marinilabiliales</taxon>
        <taxon>Marinifilaceae</taxon>
        <taxon>Ancylomarina</taxon>
    </lineage>
</organism>
<accession>A0A4Q1JI46</accession>
<keyword evidence="1" id="KW-0805">Transcription regulation</keyword>
<dbReference type="EMBL" id="SAXA01000019">
    <property type="protein sequence ID" value="RXQ88152.1"/>
    <property type="molecule type" value="Genomic_DNA"/>
</dbReference>
<sequence length="67" mass="7695">MNIILKGIGCIKELVDQDELTLSEIAYLMDYSSVQYLSAQFHKMTGESVSEYKKSRLKNKKCLNALY</sequence>
<evidence type="ECO:0000256" key="1">
    <source>
        <dbReference type="ARBA" id="ARBA00023015"/>
    </source>
</evidence>
<protein>
    <submittedName>
        <fullName evidence="4">AraC family transcriptional regulator</fullName>
    </submittedName>
</protein>
<dbReference type="InterPro" id="IPR018060">
    <property type="entry name" value="HTH_AraC"/>
</dbReference>
<evidence type="ECO:0000256" key="2">
    <source>
        <dbReference type="ARBA" id="ARBA00023163"/>
    </source>
</evidence>
<dbReference type="Gene3D" id="1.10.10.60">
    <property type="entry name" value="Homeodomain-like"/>
    <property type="match status" value="1"/>
</dbReference>